<feature type="transmembrane region" description="Helical" evidence="7">
    <location>
        <begin position="284"/>
        <end position="301"/>
    </location>
</feature>
<protein>
    <submittedName>
        <fullName evidence="8">MATE family efflux transporter</fullName>
    </submittedName>
</protein>
<feature type="transmembrane region" description="Helical" evidence="7">
    <location>
        <begin position="194"/>
        <end position="214"/>
    </location>
</feature>
<feature type="transmembrane region" description="Helical" evidence="7">
    <location>
        <begin position="14"/>
        <end position="34"/>
    </location>
</feature>
<accession>A0ABS2GIM5</accession>
<feature type="transmembrane region" description="Helical" evidence="7">
    <location>
        <begin position="357"/>
        <end position="380"/>
    </location>
</feature>
<proteinExistence type="predicted"/>
<evidence type="ECO:0000313" key="8">
    <source>
        <dbReference type="EMBL" id="MBM6913687.1"/>
    </source>
</evidence>
<feature type="transmembrane region" description="Helical" evidence="7">
    <location>
        <begin position="313"/>
        <end position="337"/>
    </location>
</feature>
<dbReference type="PIRSF" id="PIRSF006603">
    <property type="entry name" value="DinF"/>
    <property type="match status" value="1"/>
</dbReference>
<evidence type="ECO:0000256" key="3">
    <source>
        <dbReference type="ARBA" id="ARBA00022475"/>
    </source>
</evidence>
<keyword evidence="5 7" id="KW-1133">Transmembrane helix</keyword>
<feature type="transmembrane region" description="Helical" evidence="7">
    <location>
        <begin position="134"/>
        <end position="151"/>
    </location>
</feature>
<keyword evidence="3" id="KW-1003">Cell membrane</keyword>
<sequence>MAIKLSEHFTYGKLVRYVIPSIWMMIIMSIYYVVDGYFVSNYVGKIAFAAVNVLTPAIVIPSSVAFMLSAGGAAVVATTMGEGRRDDANRYFSMLLYVVIGFGAVMTLLSEWSLPYFLHFMEADGDLFTAGMEYGWICLLGLIPFMLQVMLQALWSTAEKPQYGLYMTVAAGVTNLVLDYVFIVIWGWGIIGAAIASVLSQVLGGLLPLVYFYLPNGSALRLVTTAIEWPIIMKAATNGFSEMLTSISASILGILYNLQLMSYIGADGVAAYGVMLYANGTFESIYFGYGMGASAIISYHFGARNASELHNVLMKSLVLVGGGSLVMTAIAYSGAGWLTYYFVGYDEALWQMTKEAFRIYCLSFILAGINGFASAFFTALNNGRISAVISMSRILIFQVGSVLVLPMLIGMDGIWWSVVIAEVATFFVAVWYWKANQSRYGY</sequence>
<dbReference type="InterPro" id="IPR051327">
    <property type="entry name" value="MATE_MepA_subfamily"/>
</dbReference>
<keyword evidence="4 7" id="KW-0812">Transmembrane</keyword>
<comment type="subcellular location">
    <subcellularLocation>
        <location evidence="1">Cell membrane</location>
        <topology evidence="1">Multi-pass membrane protein</topology>
    </subcellularLocation>
</comment>
<evidence type="ECO:0000256" key="4">
    <source>
        <dbReference type="ARBA" id="ARBA00022692"/>
    </source>
</evidence>
<feature type="transmembrane region" description="Helical" evidence="7">
    <location>
        <begin position="387"/>
        <end position="408"/>
    </location>
</feature>
<dbReference type="InterPro" id="IPR048279">
    <property type="entry name" value="MdtK-like"/>
</dbReference>
<name>A0ABS2GIM5_9FIRM</name>
<organism evidence="8 9">
    <name type="scientific">Veillonella magna</name>
    <dbReference type="NCBI Taxonomy" id="464322"/>
    <lineage>
        <taxon>Bacteria</taxon>
        <taxon>Bacillati</taxon>
        <taxon>Bacillota</taxon>
        <taxon>Negativicutes</taxon>
        <taxon>Veillonellales</taxon>
        <taxon>Veillonellaceae</taxon>
        <taxon>Veillonella</taxon>
    </lineage>
</organism>
<feature type="transmembrane region" description="Helical" evidence="7">
    <location>
        <begin position="91"/>
        <end position="114"/>
    </location>
</feature>
<reference evidence="8 9" key="1">
    <citation type="journal article" date="2021" name="Sci. Rep.">
        <title>The distribution of antibiotic resistance genes in chicken gut microbiota commensals.</title>
        <authorList>
            <person name="Juricova H."/>
            <person name="Matiasovicova J."/>
            <person name="Kubasova T."/>
            <person name="Cejkova D."/>
            <person name="Rychlik I."/>
        </authorList>
    </citation>
    <scope>NUCLEOTIDE SEQUENCE [LARGE SCALE GENOMIC DNA]</scope>
    <source>
        <strain evidence="8 9">An537</strain>
    </source>
</reference>
<feature type="transmembrane region" description="Helical" evidence="7">
    <location>
        <begin position="163"/>
        <end position="188"/>
    </location>
</feature>
<evidence type="ECO:0000256" key="6">
    <source>
        <dbReference type="ARBA" id="ARBA00023136"/>
    </source>
</evidence>
<comment type="caution">
    <text evidence="8">The sequence shown here is derived from an EMBL/GenBank/DDBJ whole genome shotgun (WGS) entry which is preliminary data.</text>
</comment>
<feature type="transmembrane region" description="Helical" evidence="7">
    <location>
        <begin position="46"/>
        <end position="79"/>
    </location>
</feature>
<keyword evidence="6 7" id="KW-0472">Membrane</keyword>
<dbReference type="Pfam" id="PF01554">
    <property type="entry name" value="MatE"/>
    <property type="match status" value="2"/>
</dbReference>
<evidence type="ECO:0000256" key="5">
    <source>
        <dbReference type="ARBA" id="ARBA00022989"/>
    </source>
</evidence>
<evidence type="ECO:0000313" key="9">
    <source>
        <dbReference type="Proteomes" id="UP000707138"/>
    </source>
</evidence>
<keyword evidence="2" id="KW-0813">Transport</keyword>
<dbReference type="PANTHER" id="PTHR43823:SF3">
    <property type="entry name" value="MULTIDRUG EXPORT PROTEIN MEPA"/>
    <property type="match status" value="1"/>
</dbReference>
<evidence type="ECO:0000256" key="1">
    <source>
        <dbReference type="ARBA" id="ARBA00004651"/>
    </source>
</evidence>
<keyword evidence="9" id="KW-1185">Reference proteome</keyword>
<gene>
    <name evidence="8" type="ORF">H6A01_10260</name>
</gene>
<dbReference type="Proteomes" id="UP000707138">
    <property type="component" value="Unassembled WGS sequence"/>
</dbReference>
<feature type="transmembrane region" description="Helical" evidence="7">
    <location>
        <begin position="243"/>
        <end position="264"/>
    </location>
</feature>
<dbReference type="PANTHER" id="PTHR43823">
    <property type="entry name" value="SPORULATION PROTEIN YKVU"/>
    <property type="match status" value="1"/>
</dbReference>
<dbReference type="RefSeq" id="WP_205088533.1">
    <property type="nucleotide sequence ID" value="NZ_JACJLA010000033.1"/>
</dbReference>
<evidence type="ECO:0000256" key="7">
    <source>
        <dbReference type="SAM" id="Phobius"/>
    </source>
</evidence>
<dbReference type="InterPro" id="IPR002528">
    <property type="entry name" value="MATE_fam"/>
</dbReference>
<evidence type="ECO:0000256" key="2">
    <source>
        <dbReference type="ARBA" id="ARBA00022448"/>
    </source>
</evidence>
<dbReference type="EMBL" id="JACJLA010000033">
    <property type="protein sequence ID" value="MBM6913687.1"/>
    <property type="molecule type" value="Genomic_DNA"/>
</dbReference>
<feature type="transmembrane region" description="Helical" evidence="7">
    <location>
        <begin position="414"/>
        <end position="433"/>
    </location>
</feature>